<name>A0ACC1K8U3_9FUNG</name>
<gene>
    <name evidence="1" type="ORF">IWQ57_000225</name>
</gene>
<accession>A0ACC1K8U3</accession>
<keyword evidence="2" id="KW-1185">Reference proteome</keyword>
<evidence type="ECO:0000313" key="2">
    <source>
        <dbReference type="Proteomes" id="UP001140234"/>
    </source>
</evidence>
<evidence type="ECO:0000313" key="1">
    <source>
        <dbReference type="EMBL" id="KAJ2775724.1"/>
    </source>
</evidence>
<dbReference type="EMBL" id="JANBUJ010000003">
    <property type="protein sequence ID" value="KAJ2775724.1"/>
    <property type="molecule type" value="Genomic_DNA"/>
</dbReference>
<proteinExistence type="predicted"/>
<dbReference type="Proteomes" id="UP001140234">
    <property type="component" value="Unassembled WGS sequence"/>
</dbReference>
<sequence length="705" mass="77033">MPHAKSEGLNMRKSSMSDISPSSSFQALPEHFKPSSTRARFEELASTYRSTDDQQGRTLARLDDVAAKESEIVRLIQMAKAGRLPPTDQIVDAMGRLDFAKMRENATTLQGKKVIDRARDMTSAGTKAFEEVNRDDDVQEIIERLDIARRKTADDRKAMARKAKSGTAEPADAPAISGKDFMVLAKGVATSADYRRSFVDLFRLLGDIMLSKGPTAADTESLVERMRALAMDMHGSSDMRRSLVLLNALYRLASSRGSDAMDGSTVHLDGHPAKHDLAEAYSHTKSLFSRMGKGYDMAALTGALEEVVAMRGKSSAFDRLLDDAGTFGDWAMGVDSGELVSEDFQTRAQKLIDQSRQALSDDERAAIRKLSTETTNYMRVVQDNPVLVEYKDAMVGLAHAITGHGLHGEERADHIDALRRDVLAMLPLLARAVRYVPLPRVAGQNKKLEFAIDNIVLDLKHFVPEHMSFGSHSEVYPRAGLLKDETASRSSHGFNGEQFFTLTIKGIHFVAKRVAFYLKKKKGLPRLADKGIADLVIGDRGMDITIHLRHLHSSEQASESQSPADGASGARRARMFDIADARVELHTLDIQVRENKHTIGGALTLALMRPVARRLIARNISHALMGALADGDRLLARYSSSAQDLVAASGRKALSSAKDAARHGSHKESKERAPKSRSKAAAAKAASRRDSAVEAPDASATQATT</sequence>
<protein>
    <submittedName>
        <fullName evidence="1">Uncharacterized protein</fullName>
    </submittedName>
</protein>
<comment type="caution">
    <text evidence="1">The sequence shown here is derived from an EMBL/GenBank/DDBJ whole genome shotgun (WGS) entry which is preliminary data.</text>
</comment>
<organism evidence="1 2">
    <name type="scientific">Coemansia nantahalensis</name>
    <dbReference type="NCBI Taxonomy" id="2789366"/>
    <lineage>
        <taxon>Eukaryota</taxon>
        <taxon>Fungi</taxon>
        <taxon>Fungi incertae sedis</taxon>
        <taxon>Zoopagomycota</taxon>
        <taxon>Kickxellomycotina</taxon>
        <taxon>Kickxellomycetes</taxon>
        <taxon>Kickxellales</taxon>
        <taxon>Kickxellaceae</taxon>
        <taxon>Coemansia</taxon>
    </lineage>
</organism>
<reference evidence="1" key="1">
    <citation type="submission" date="2022-07" db="EMBL/GenBank/DDBJ databases">
        <title>Phylogenomic reconstructions and comparative analyses of Kickxellomycotina fungi.</title>
        <authorList>
            <person name="Reynolds N.K."/>
            <person name="Stajich J.E."/>
            <person name="Barry K."/>
            <person name="Grigoriev I.V."/>
            <person name="Crous P."/>
            <person name="Smith M.E."/>
        </authorList>
    </citation>
    <scope>NUCLEOTIDE SEQUENCE</scope>
    <source>
        <strain evidence="1">CBS 109366</strain>
    </source>
</reference>